<name>A0A2P2QVZ8_RHIMU</name>
<organism evidence="1">
    <name type="scientific">Rhizophora mucronata</name>
    <name type="common">Asiatic mangrove</name>
    <dbReference type="NCBI Taxonomy" id="61149"/>
    <lineage>
        <taxon>Eukaryota</taxon>
        <taxon>Viridiplantae</taxon>
        <taxon>Streptophyta</taxon>
        <taxon>Embryophyta</taxon>
        <taxon>Tracheophyta</taxon>
        <taxon>Spermatophyta</taxon>
        <taxon>Magnoliopsida</taxon>
        <taxon>eudicotyledons</taxon>
        <taxon>Gunneridae</taxon>
        <taxon>Pentapetalae</taxon>
        <taxon>rosids</taxon>
        <taxon>fabids</taxon>
        <taxon>Malpighiales</taxon>
        <taxon>Rhizophoraceae</taxon>
        <taxon>Rhizophora</taxon>
    </lineage>
</organism>
<protein>
    <submittedName>
        <fullName evidence="1">Uncharacterized protein</fullName>
    </submittedName>
</protein>
<proteinExistence type="predicted"/>
<reference evidence="1" key="1">
    <citation type="submission" date="2018-02" db="EMBL/GenBank/DDBJ databases">
        <title>Rhizophora mucronata_Transcriptome.</title>
        <authorList>
            <person name="Meera S.P."/>
            <person name="Sreeshan A."/>
            <person name="Augustine A."/>
        </authorList>
    </citation>
    <scope>NUCLEOTIDE SEQUENCE</scope>
    <source>
        <tissue evidence="1">Leaf</tissue>
    </source>
</reference>
<dbReference type="AlphaFoldDB" id="A0A2P2QVZ8"/>
<evidence type="ECO:0000313" key="1">
    <source>
        <dbReference type="EMBL" id="MBX71173.1"/>
    </source>
</evidence>
<accession>A0A2P2QVZ8</accession>
<dbReference type="EMBL" id="GGEC01090689">
    <property type="protein sequence ID" value="MBX71173.1"/>
    <property type="molecule type" value="Transcribed_RNA"/>
</dbReference>
<sequence>MNLNHTVEHTQTQIYIYRPLNLHQISLNEHFSPLLELIKSFMNPGK</sequence>